<evidence type="ECO:0000313" key="2">
    <source>
        <dbReference type="EMBL" id="KAJ7424283.1"/>
    </source>
</evidence>
<sequence length="179" mass="20645">MWRWRYISGRQLDGFRQYKYSAVDTNPLSVYIMQPIWNKIIKAEQPQPTTQSLLVGLTLQTLHQLRCCSSLDLFQHLNVFLGVSGPELDTGFKGSVLGPVLLNIFIHYLDECIKFSLIQFADDITLDGSVVLEGRKALQRDLDRLNEWDEASGIRFNKAKCQVLHLGHNPLQHYRLEEE</sequence>
<reference evidence="2" key="1">
    <citation type="submission" date="2019-10" db="EMBL/GenBank/DDBJ databases">
        <authorList>
            <person name="Soares A.E.R."/>
            <person name="Aleixo A."/>
            <person name="Schneider P."/>
            <person name="Miyaki C.Y."/>
            <person name="Schneider M.P."/>
            <person name="Mello C."/>
            <person name="Vasconcelos A.T.R."/>
        </authorList>
    </citation>
    <scope>NUCLEOTIDE SEQUENCE</scope>
    <source>
        <tissue evidence="2">Muscle</tissue>
    </source>
</reference>
<comment type="caution">
    <text evidence="2">The sequence shown here is derived from an EMBL/GenBank/DDBJ whole genome shotgun (WGS) entry which is preliminary data.</text>
</comment>
<gene>
    <name evidence="2" type="ORF">WISP_29432</name>
</gene>
<accession>A0ABQ9DLX1</accession>
<dbReference type="Proteomes" id="UP001145742">
    <property type="component" value="Unassembled WGS sequence"/>
</dbReference>
<dbReference type="EMBL" id="WHWB01032720">
    <property type="protein sequence ID" value="KAJ7424283.1"/>
    <property type="molecule type" value="Genomic_DNA"/>
</dbReference>
<evidence type="ECO:0000313" key="3">
    <source>
        <dbReference type="Proteomes" id="UP001145742"/>
    </source>
</evidence>
<name>A0ABQ9DLX1_9PASS</name>
<protein>
    <recommendedName>
        <fullName evidence="1">Reverse transcriptase domain-containing protein</fullName>
    </recommendedName>
</protein>
<dbReference type="Pfam" id="PF00078">
    <property type="entry name" value="RVT_1"/>
    <property type="match status" value="1"/>
</dbReference>
<organism evidence="2 3">
    <name type="scientific">Willisornis vidua</name>
    <name type="common">Xingu scale-backed antbird</name>
    <dbReference type="NCBI Taxonomy" id="1566151"/>
    <lineage>
        <taxon>Eukaryota</taxon>
        <taxon>Metazoa</taxon>
        <taxon>Chordata</taxon>
        <taxon>Craniata</taxon>
        <taxon>Vertebrata</taxon>
        <taxon>Euteleostomi</taxon>
        <taxon>Archelosauria</taxon>
        <taxon>Archosauria</taxon>
        <taxon>Dinosauria</taxon>
        <taxon>Saurischia</taxon>
        <taxon>Theropoda</taxon>
        <taxon>Coelurosauria</taxon>
        <taxon>Aves</taxon>
        <taxon>Neognathae</taxon>
        <taxon>Neoaves</taxon>
        <taxon>Telluraves</taxon>
        <taxon>Australaves</taxon>
        <taxon>Passeriformes</taxon>
        <taxon>Thamnophilidae</taxon>
        <taxon>Willisornis</taxon>
    </lineage>
</organism>
<feature type="domain" description="Reverse transcriptase" evidence="1">
    <location>
        <begin position="94"/>
        <end position="165"/>
    </location>
</feature>
<keyword evidence="3" id="KW-1185">Reference proteome</keyword>
<dbReference type="InterPro" id="IPR000477">
    <property type="entry name" value="RT_dom"/>
</dbReference>
<dbReference type="PANTHER" id="PTHR33332">
    <property type="entry name" value="REVERSE TRANSCRIPTASE DOMAIN-CONTAINING PROTEIN"/>
    <property type="match status" value="1"/>
</dbReference>
<evidence type="ECO:0000259" key="1">
    <source>
        <dbReference type="Pfam" id="PF00078"/>
    </source>
</evidence>
<proteinExistence type="predicted"/>